<dbReference type="EC" id="3.13.2.1" evidence="9"/>
<dbReference type="GO" id="GO:0003676">
    <property type="term" value="F:nucleic acid binding"/>
    <property type="evidence" value="ECO:0007669"/>
    <property type="project" value="InterPro"/>
</dbReference>
<dbReference type="InterPro" id="IPR000043">
    <property type="entry name" value="Adenosylhomocysteinase-like"/>
</dbReference>
<comment type="similarity">
    <text evidence="4">Belongs to the adenosylhomocysteinase family.</text>
</comment>
<dbReference type="GO" id="GO:0004523">
    <property type="term" value="F:RNA-DNA hybrid ribonuclease activity"/>
    <property type="evidence" value="ECO:0007669"/>
    <property type="project" value="InterPro"/>
</dbReference>
<dbReference type="InterPro" id="IPR036291">
    <property type="entry name" value="NAD(P)-bd_dom_sf"/>
</dbReference>
<comment type="catalytic activity">
    <reaction evidence="10">
        <text>S-adenosyl-L-homocysteine + H2O = L-homocysteine + adenosine</text>
        <dbReference type="Rhea" id="RHEA:21708"/>
        <dbReference type="ChEBI" id="CHEBI:15377"/>
        <dbReference type="ChEBI" id="CHEBI:16335"/>
        <dbReference type="ChEBI" id="CHEBI:57856"/>
        <dbReference type="ChEBI" id="CHEBI:58199"/>
        <dbReference type="EC" id="3.13.2.1"/>
    </reaction>
</comment>
<dbReference type="InterPro" id="IPR036885">
    <property type="entry name" value="SWIB_MDM2_dom_sf"/>
</dbReference>
<keyword evidence="7" id="KW-0520">NAD</keyword>
<keyword evidence="6" id="KW-0554">One-carbon metabolism</keyword>
<evidence type="ECO:0000259" key="12">
    <source>
        <dbReference type="SMART" id="SM00151"/>
    </source>
</evidence>
<dbReference type="Proteomes" id="UP000541444">
    <property type="component" value="Unassembled WGS sequence"/>
</dbReference>
<dbReference type="Gene3D" id="3.30.420.10">
    <property type="entry name" value="Ribonuclease H-like superfamily/Ribonuclease H"/>
    <property type="match status" value="1"/>
</dbReference>
<evidence type="ECO:0000256" key="2">
    <source>
        <dbReference type="ARBA" id="ARBA00002639"/>
    </source>
</evidence>
<dbReference type="Gene3D" id="3.40.50.720">
    <property type="entry name" value="NAD(P)-binding Rossmann-like Domain"/>
    <property type="match status" value="1"/>
</dbReference>
<dbReference type="Pfam" id="PF00670">
    <property type="entry name" value="AdoHcyase_NAD"/>
    <property type="match status" value="1"/>
</dbReference>
<gene>
    <name evidence="13" type="ORF">GIB67_029608</name>
</gene>
<feature type="domain" description="SWIB" evidence="12">
    <location>
        <begin position="205"/>
        <end position="269"/>
    </location>
</feature>
<evidence type="ECO:0000313" key="13">
    <source>
        <dbReference type="EMBL" id="KAF6143439.1"/>
    </source>
</evidence>
<evidence type="ECO:0000256" key="8">
    <source>
        <dbReference type="ARBA" id="ARBA00033091"/>
    </source>
</evidence>
<dbReference type="UniPathway" id="UPA00314">
    <property type="reaction ID" value="UER00076"/>
</dbReference>
<evidence type="ECO:0000256" key="6">
    <source>
        <dbReference type="ARBA" id="ARBA00022563"/>
    </source>
</evidence>
<feature type="region of interest" description="Disordered" evidence="11">
    <location>
        <begin position="173"/>
        <end position="201"/>
    </location>
</feature>
<evidence type="ECO:0000256" key="10">
    <source>
        <dbReference type="ARBA" id="ARBA00048858"/>
    </source>
</evidence>
<dbReference type="Gene3D" id="1.10.245.10">
    <property type="entry name" value="SWIB/MDM2 domain"/>
    <property type="match status" value="1"/>
</dbReference>
<evidence type="ECO:0000313" key="14">
    <source>
        <dbReference type="Proteomes" id="UP000541444"/>
    </source>
</evidence>
<evidence type="ECO:0000256" key="7">
    <source>
        <dbReference type="ARBA" id="ARBA00023027"/>
    </source>
</evidence>
<dbReference type="SMART" id="SM00996">
    <property type="entry name" value="AdoHcyase"/>
    <property type="match status" value="1"/>
</dbReference>
<comment type="cofactor">
    <cofactor evidence="1">
        <name>NAD(+)</name>
        <dbReference type="ChEBI" id="CHEBI:57540"/>
    </cofactor>
</comment>
<dbReference type="AlphaFoldDB" id="A0A7J7LLJ3"/>
<dbReference type="InterPro" id="IPR036397">
    <property type="entry name" value="RNaseH_sf"/>
</dbReference>
<dbReference type="GO" id="GO:0004013">
    <property type="term" value="F:adenosylhomocysteinase activity"/>
    <property type="evidence" value="ECO:0007669"/>
    <property type="project" value="UniProtKB-EC"/>
</dbReference>
<dbReference type="SMART" id="SM00151">
    <property type="entry name" value="SWIB"/>
    <property type="match status" value="1"/>
</dbReference>
<protein>
    <recommendedName>
        <fullName evidence="5">Adenosylhomocysteinase</fullName>
        <ecNumber evidence="9">3.13.2.1</ecNumber>
    </recommendedName>
    <alternativeName>
        <fullName evidence="8">S-adenosyl-L-homocysteine hydrolase</fullName>
    </alternativeName>
</protein>
<comment type="caution">
    <text evidence="13">The sequence shown here is derived from an EMBL/GenBank/DDBJ whole genome shotgun (WGS) entry which is preliminary data.</text>
</comment>
<reference evidence="13 14" key="1">
    <citation type="journal article" date="2020" name="IScience">
        <title>Genome Sequencing of the Endangered Kingdonia uniflora (Circaeasteraceae, Ranunculales) Reveals Potential Mechanisms of Evolutionary Specialization.</title>
        <authorList>
            <person name="Sun Y."/>
            <person name="Deng T."/>
            <person name="Zhang A."/>
            <person name="Moore M.J."/>
            <person name="Landis J.B."/>
            <person name="Lin N."/>
            <person name="Zhang H."/>
            <person name="Zhang X."/>
            <person name="Huang J."/>
            <person name="Zhang X."/>
            <person name="Sun H."/>
            <person name="Wang H."/>
        </authorList>
    </citation>
    <scope>NUCLEOTIDE SEQUENCE [LARGE SCALE GENOMIC DNA]</scope>
    <source>
        <strain evidence="13">TB1705</strain>
        <tissue evidence="13">Leaf</tissue>
    </source>
</reference>
<sequence>MERALDWGPGGGPDLIVDDGGDATLVIHEGVKTEEEFEKSGKILNPTLPGNVEFQIVMGIIRDGLKEDPKKYHKVNDRLVGVSEETTTGVKRLYRLQANESLLFPAIKVNDSVTKSKFDNFYGCRHSLPDGLMRTTDIMIAGKIAGVCGYENVENSCGFHLYVNKFIIAPEKSSQKEKPRKQERREDPDDPKPKEKKQKAGASGFLAPLQLSDALVKFFGTGESVLKRSEVVKKMWEYIKQNNLQNFFASPRQVVPEQVLVSLSMSHDGDKLPHSQNGNLGGFVKKVDFDKLALEVVNINASLSTLTTARLNVFSLMNIPDETQVQLVAYKLKGATSAWWENLQSTRLLEECHKGVIDDGVVMEAVDEESSQADEVQRRTCSLLVEFGTKAKAEGWVDYQKFGIECKRRSSGFAIVWTCVSIGGDDLIDFGLDDWYLDLGFDSSQAADAEEAEAISVLRGMTAAHRLGLDRVLLLTDCQRLVRAFQDCYDDLSWGALTLAPDLRASAAVFQDFCLDFVPRACNLEAHYLAARGATSPAIFCSEPLEASNLVKFVHPLCP</sequence>
<dbReference type="PANTHER" id="PTHR23420">
    <property type="entry name" value="ADENOSYLHOMOCYSTEINASE"/>
    <property type="match status" value="1"/>
</dbReference>
<name>A0A7J7LLJ3_9MAGN</name>
<evidence type="ECO:0000256" key="9">
    <source>
        <dbReference type="ARBA" id="ARBA00034527"/>
    </source>
</evidence>
<evidence type="ECO:0000256" key="11">
    <source>
        <dbReference type="SAM" id="MobiDB-lite"/>
    </source>
</evidence>
<dbReference type="SUPFAM" id="SSF47592">
    <property type="entry name" value="SWIB/MDM2 domain"/>
    <property type="match status" value="1"/>
</dbReference>
<evidence type="ECO:0000256" key="1">
    <source>
        <dbReference type="ARBA" id="ARBA00001911"/>
    </source>
</evidence>
<dbReference type="PANTHER" id="PTHR23420:SF0">
    <property type="entry name" value="ADENOSYLHOMOCYSTEINASE"/>
    <property type="match status" value="1"/>
</dbReference>
<feature type="compositionally biased region" description="Basic and acidic residues" evidence="11">
    <location>
        <begin position="183"/>
        <end position="193"/>
    </location>
</feature>
<evidence type="ECO:0000256" key="4">
    <source>
        <dbReference type="ARBA" id="ARBA00007122"/>
    </source>
</evidence>
<dbReference type="InterPro" id="IPR019835">
    <property type="entry name" value="SWIB_domain"/>
</dbReference>
<dbReference type="Pfam" id="PF13456">
    <property type="entry name" value="RVT_3"/>
    <property type="match status" value="1"/>
</dbReference>
<dbReference type="InterPro" id="IPR015878">
    <property type="entry name" value="Ado_hCys_hydrolase_NAD-bd"/>
</dbReference>
<evidence type="ECO:0000256" key="3">
    <source>
        <dbReference type="ARBA" id="ARBA00005195"/>
    </source>
</evidence>
<dbReference type="SUPFAM" id="SSF51735">
    <property type="entry name" value="NAD(P)-binding Rossmann-fold domains"/>
    <property type="match status" value="1"/>
</dbReference>
<dbReference type="CDD" id="cd10567">
    <property type="entry name" value="SWIB-MDM2_like"/>
    <property type="match status" value="1"/>
</dbReference>
<keyword evidence="14" id="KW-1185">Reference proteome</keyword>
<dbReference type="InterPro" id="IPR042172">
    <property type="entry name" value="Adenosylhomocyst_ase-like_sf"/>
</dbReference>
<comment type="function">
    <text evidence="2">Adenosylhomocysteine is a competitive inhibitor of S-adenosyl-L-methionine-dependent methyl transferase reactions; therefore adenosylhomocysteinase may play a key role in the control of methylations via regulation of the intracellular concentration of adenosylhomocysteine.</text>
</comment>
<comment type="pathway">
    <text evidence="3">Amino-acid biosynthesis; L-homocysteine biosynthesis; L-homocysteine from S-adenosyl-L-homocysteine: step 1/1.</text>
</comment>
<dbReference type="EMBL" id="JACGCM010002205">
    <property type="protein sequence ID" value="KAF6143439.1"/>
    <property type="molecule type" value="Genomic_DNA"/>
</dbReference>
<dbReference type="SUPFAM" id="SSF52283">
    <property type="entry name" value="Formate/glycerate dehydrogenase catalytic domain-like"/>
    <property type="match status" value="1"/>
</dbReference>
<dbReference type="GO" id="GO:0005829">
    <property type="term" value="C:cytosol"/>
    <property type="evidence" value="ECO:0007669"/>
    <property type="project" value="TreeGrafter"/>
</dbReference>
<dbReference type="GO" id="GO:0033353">
    <property type="term" value="P:S-adenosylmethionine cycle"/>
    <property type="evidence" value="ECO:0007669"/>
    <property type="project" value="TreeGrafter"/>
</dbReference>
<organism evidence="13 14">
    <name type="scientific">Kingdonia uniflora</name>
    <dbReference type="NCBI Taxonomy" id="39325"/>
    <lineage>
        <taxon>Eukaryota</taxon>
        <taxon>Viridiplantae</taxon>
        <taxon>Streptophyta</taxon>
        <taxon>Embryophyta</taxon>
        <taxon>Tracheophyta</taxon>
        <taxon>Spermatophyta</taxon>
        <taxon>Magnoliopsida</taxon>
        <taxon>Ranunculales</taxon>
        <taxon>Circaeasteraceae</taxon>
        <taxon>Kingdonia</taxon>
    </lineage>
</organism>
<accession>A0A7J7LLJ3</accession>
<dbReference type="OrthoDB" id="1906820at2759"/>
<dbReference type="GO" id="GO:0006730">
    <property type="term" value="P:one-carbon metabolic process"/>
    <property type="evidence" value="ECO:0007669"/>
    <property type="project" value="UniProtKB-KW"/>
</dbReference>
<dbReference type="InterPro" id="IPR002156">
    <property type="entry name" value="RNaseH_domain"/>
</dbReference>
<proteinExistence type="inferred from homology"/>
<dbReference type="Gene3D" id="3.40.50.1480">
    <property type="entry name" value="Adenosylhomocysteinase-like"/>
    <property type="match status" value="1"/>
</dbReference>
<dbReference type="Pfam" id="PF05221">
    <property type="entry name" value="AdoHcyase"/>
    <property type="match status" value="1"/>
</dbReference>
<evidence type="ECO:0000256" key="5">
    <source>
        <dbReference type="ARBA" id="ARBA00022091"/>
    </source>
</evidence>